<dbReference type="InterPro" id="IPR029024">
    <property type="entry name" value="TerB-like"/>
</dbReference>
<evidence type="ECO:0000313" key="2">
    <source>
        <dbReference type="EMBL" id="MBK1630126.1"/>
    </source>
</evidence>
<dbReference type="SUPFAM" id="SSF158682">
    <property type="entry name" value="TerB-like"/>
    <property type="match status" value="1"/>
</dbReference>
<accession>A0ABS1CDZ6</accession>
<dbReference type="CDD" id="cd07313">
    <property type="entry name" value="terB_like_2"/>
    <property type="match status" value="1"/>
</dbReference>
<comment type="caution">
    <text evidence="2">The sequence shown here is derived from an EMBL/GenBank/DDBJ whole genome shotgun (WGS) entry which is preliminary data.</text>
</comment>
<organism evidence="2 3">
    <name type="scientific">Thiohalocapsa halophila</name>
    <dbReference type="NCBI Taxonomy" id="69359"/>
    <lineage>
        <taxon>Bacteria</taxon>
        <taxon>Pseudomonadati</taxon>
        <taxon>Pseudomonadota</taxon>
        <taxon>Gammaproteobacteria</taxon>
        <taxon>Chromatiales</taxon>
        <taxon>Chromatiaceae</taxon>
        <taxon>Thiohalocapsa</taxon>
    </lineage>
</organism>
<dbReference type="Proteomes" id="UP000748752">
    <property type="component" value="Unassembled WGS sequence"/>
</dbReference>
<name>A0ABS1CDZ6_9GAMM</name>
<feature type="domain" description="Co-chaperone DjlA N-terminal" evidence="1">
    <location>
        <begin position="30"/>
        <end position="145"/>
    </location>
</feature>
<dbReference type="EMBL" id="NRRV01000008">
    <property type="protein sequence ID" value="MBK1630126.1"/>
    <property type="molecule type" value="Genomic_DNA"/>
</dbReference>
<reference evidence="2 3" key="1">
    <citation type="journal article" date="2020" name="Microorganisms">
        <title>Osmotic Adaptation and Compatible Solute Biosynthesis of Phototrophic Bacteria as Revealed from Genome Analyses.</title>
        <authorList>
            <person name="Imhoff J.F."/>
            <person name="Rahn T."/>
            <person name="Kunzel S."/>
            <person name="Keller A."/>
            <person name="Neulinger S.C."/>
        </authorList>
    </citation>
    <scope>NUCLEOTIDE SEQUENCE [LARGE SCALE GENOMIC DNA]</scope>
    <source>
        <strain evidence="2 3">DSM 6210</strain>
    </source>
</reference>
<keyword evidence="3" id="KW-1185">Reference proteome</keyword>
<dbReference type="InterPro" id="IPR007791">
    <property type="entry name" value="DjlA_N"/>
</dbReference>
<evidence type="ECO:0000259" key="1">
    <source>
        <dbReference type="Pfam" id="PF05099"/>
    </source>
</evidence>
<proteinExistence type="predicted"/>
<gene>
    <name evidence="2" type="ORF">CKO31_05095</name>
</gene>
<dbReference type="Gene3D" id="1.10.3680.10">
    <property type="entry name" value="TerB-like"/>
    <property type="match status" value="1"/>
</dbReference>
<sequence length="157" mass="17447">MLSSIRTFFNTHLSRPGERAPEAAEQAVRRAAAALLLEMTHMEEAPETIERDTVMALVRECFGMTYSQAEALLGCADAERKAATDYFQFTSLINEHYGPEDKVRLVAALWQVAYADARLGRHEEYLVRKLSELLHVPQDVFIHAKLQAEQAAAAGGG</sequence>
<protein>
    <recommendedName>
        <fullName evidence="1">Co-chaperone DjlA N-terminal domain-containing protein</fullName>
    </recommendedName>
</protein>
<evidence type="ECO:0000313" key="3">
    <source>
        <dbReference type="Proteomes" id="UP000748752"/>
    </source>
</evidence>
<dbReference type="Pfam" id="PF05099">
    <property type="entry name" value="TerB"/>
    <property type="match status" value="1"/>
</dbReference>
<dbReference type="RefSeq" id="WP_200234664.1">
    <property type="nucleotide sequence ID" value="NZ_NRRV01000008.1"/>
</dbReference>